<dbReference type="RefSeq" id="WP_209653642.1">
    <property type="nucleotide sequence ID" value="NZ_JAGJCB010000004.1"/>
</dbReference>
<reference evidence="2 3" key="1">
    <citation type="submission" date="2021-04" db="EMBL/GenBank/DDBJ databases">
        <title>Mariniflexile gromovii gen. nov., sp. nov., a gliding bacterium isolated from the sea urchin Strongylocentrotus intermedius.</title>
        <authorList>
            <person name="Ko S."/>
            <person name="Le V."/>
            <person name="Ahn C.-Y."/>
            <person name="Oh H.-M."/>
        </authorList>
    </citation>
    <scope>NUCLEOTIDE SEQUENCE [LARGE SCALE GENOMIC DNA]</scope>
    <source>
        <strain evidence="2 3">KCTC 12570</strain>
    </source>
</reference>
<protein>
    <submittedName>
        <fullName evidence="2">Uncharacterized protein</fullName>
    </submittedName>
</protein>
<keyword evidence="1" id="KW-0732">Signal</keyword>
<evidence type="ECO:0000256" key="1">
    <source>
        <dbReference type="SAM" id="SignalP"/>
    </source>
</evidence>
<proteinExistence type="predicted"/>
<comment type="caution">
    <text evidence="2">The sequence shown here is derived from an EMBL/GenBank/DDBJ whole genome shotgun (WGS) entry which is preliminary data.</text>
</comment>
<dbReference type="EMBL" id="JAGJCB010000004">
    <property type="protein sequence ID" value="MBP0903388.1"/>
    <property type="molecule type" value="Genomic_DNA"/>
</dbReference>
<evidence type="ECO:0000313" key="2">
    <source>
        <dbReference type="EMBL" id="MBP0903388.1"/>
    </source>
</evidence>
<evidence type="ECO:0000313" key="3">
    <source>
        <dbReference type="Proteomes" id="UP000670776"/>
    </source>
</evidence>
<sequence length="248" mass="28881">MYKLYVLFLSLTLTLGCFAQEGLSTRIIPGNSFIGAGSKDSQSLLGLNIIEYGRGVPDSQNNNIEGSVYLFKGWNNLTVIWFDDKIMNVDLVNYNLLHERFEFKLNNDSIITIDPAKTKLEKVSINNRVLKPYYNKELFRDSYFEILWHSDEYSLLSNYKIKISPGAIDPLTKTYTIGKKYIHNRCYYVKKNNEEDMTSIKLRKSEILKLIDVTYVDQVKKFVKKSRLKYNNLSDVKDILIFYNSIKT</sequence>
<accession>A0ABS4BSK1</accession>
<feature type="chain" id="PRO_5046188857" evidence="1">
    <location>
        <begin position="20"/>
        <end position="248"/>
    </location>
</feature>
<dbReference type="Proteomes" id="UP000670776">
    <property type="component" value="Unassembled WGS sequence"/>
</dbReference>
<dbReference type="PROSITE" id="PS51257">
    <property type="entry name" value="PROKAR_LIPOPROTEIN"/>
    <property type="match status" value="1"/>
</dbReference>
<name>A0ABS4BSK1_9FLAO</name>
<feature type="signal peptide" evidence="1">
    <location>
        <begin position="1"/>
        <end position="19"/>
    </location>
</feature>
<keyword evidence="3" id="KW-1185">Reference proteome</keyword>
<gene>
    <name evidence="2" type="ORF">J8H85_06075</name>
</gene>
<organism evidence="2 3">
    <name type="scientific">Mariniflexile gromovii</name>
    <dbReference type="NCBI Taxonomy" id="362523"/>
    <lineage>
        <taxon>Bacteria</taxon>
        <taxon>Pseudomonadati</taxon>
        <taxon>Bacteroidota</taxon>
        <taxon>Flavobacteriia</taxon>
        <taxon>Flavobacteriales</taxon>
        <taxon>Flavobacteriaceae</taxon>
        <taxon>Mariniflexile</taxon>
    </lineage>
</organism>